<dbReference type="PANTHER" id="PTHR11586">
    <property type="entry name" value="TRNA-AMINOACYLATION COFACTOR ARC1 FAMILY MEMBER"/>
    <property type="match status" value="1"/>
</dbReference>
<dbReference type="InterPro" id="IPR002547">
    <property type="entry name" value="tRNA-bd_dom"/>
</dbReference>
<organism evidence="5 6">
    <name type="scientific">Nematostella vectensis</name>
    <name type="common">Starlet sea anemone</name>
    <dbReference type="NCBI Taxonomy" id="45351"/>
    <lineage>
        <taxon>Eukaryota</taxon>
        <taxon>Metazoa</taxon>
        <taxon>Cnidaria</taxon>
        <taxon>Anthozoa</taxon>
        <taxon>Hexacorallia</taxon>
        <taxon>Actiniaria</taxon>
        <taxon>Edwardsiidae</taxon>
        <taxon>Nematostella</taxon>
    </lineage>
</organism>
<evidence type="ECO:0000259" key="4">
    <source>
        <dbReference type="PROSITE" id="PS50886"/>
    </source>
</evidence>
<dbReference type="OMA" id="CASNDTH"/>
<dbReference type="PANTHER" id="PTHR11586:SF33">
    <property type="entry name" value="AMINOACYL TRNA SYNTHASE COMPLEX-INTERACTING MULTIFUNCTIONAL PROTEIN 1"/>
    <property type="match status" value="1"/>
</dbReference>
<dbReference type="InterPro" id="IPR051270">
    <property type="entry name" value="Tyrosine-tRNA_ligase_regulator"/>
</dbReference>
<evidence type="ECO:0000256" key="2">
    <source>
        <dbReference type="ARBA" id="ARBA00022884"/>
    </source>
</evidence>
<dbReference type="Proteomes" id="UP000001593">
    <property type="component" value="Unassembled WGS sequence"/>
</dbReference>
<keyword evidence="2 3" id="KW-0694">RNA-binding</keyword>
<dbReference type="AlphaFoldDB" id="A7T8B1"/>
<dbReference type="InParanoid" id="A7T8B1"/>
<dbReference type="PROSITE" id="PS50886">
    <property type="entry name" value="TRBD"/>
    <property type="match status" value="1"/>
</dbReference>
<reference evidence="5 6" key="1">
    <citation type="journal article" date="2007" name="Science">
        <title>Sea anemone genome reveals ancestral eumetazoan gene repertoire and genomic organization.</title>
        <authorList>
            <person name="Putnam N.H."/>
            <person name="Srivastava M."/>
            <person name="Hellsten U."/>
            <person name="Dirks B."/>
            <person name="Chapman J."/>
            <person name="Salamov A."/>
            <person name="Terry A."/>
            <person name="Shapiro H."/>
            <person name="Lindquist E."/>
            <person name="Kapitonov V.V."/>
            <person name="Jurka J."/>
            <person name="Genikhovich G."/>
            <person name="Grigoriev I.V."/>
            <person name="Lucas S.M."/>
            <person name="Steele R.E."/>
            <person name="Finnerty J.R."/>
            <person name="Technau U."/>
            <person name="Martindale M.Q."/>
            <person name="Rokhsar D.S."/>
        </authorList>
    </citation>
    <scope>NUCLEOTIDE SEQUENCE [LARGE SCALE GENOMIC DNA]</scope>
    <source>
        <strain evidence="6">CH2 X CH6</strain>
    </source>
</reference>
<evidence type="ECO:0000256" key="1">
    <source>
        <dbReference type="ARBA" id="ARBA00022555"/>
    </source>
</evidence>
<dbReference type="InterPro" id="IPR012340">
    <property type="entry name" value="NA-bd_OB-fold"/>
</dbReference>
<evidence type="ECO:0000256" key="3">
    <source>
        <dbReference type="PROSITE-ProRule" id="PRU00209"/>
    </source>
</evidence>
<protein>
    <recommendedName>
        <fullName evidence="4">tRNA-binding domain-containing protein</fullName>
    </recommendedName>
</protein>
<dbReference type="HOGENOM" id="CLU_009710_6_5_1"/>
<dbReference type="KEGG" id="nve:5498112"/>
<sequence length="96" mass="10482">RMRGIFSQGMVMCCNRDEKWTVVVPPEGAAPGDRVVFDGQEGEPDAQLNPKKKVWETLAPDFKTNSEGQPCFRDLPFTVRGKGVCASGGIIDGVVR</sequence>
<dbReference type="Gene3D" id="2.40.50.140">
    <property type="entry name" value="Nucleic acid-binding proteins"/>
    <property type="match status" value="1"/>
</dbReference>
<dbReference type="EMBL" id="DS472614">
    <property type="protein sequence ID" value="EDO27780.1"/>
    <property type="molecule type" value="Genomic_DNA"/>
</dbReference>
<proteinExistence type="predicted"/>
<dbReference type="GO" id="GO:0000049">
    <property type="term" value="F:tRNA binding"/>
    <property type="evidence" value="ECO:0007669"/>
    <property type="project" value="UniProtKB-UniRule"/>
</dbReference>
<gene>
    <name evidence="5" type="ORF">NEMVEDRAFT_v1g149971</name>
</gene>
<feature type="domain" description="TRNA-binding" evidence="4">
    <location>
        <begin position="1"/>
        <end position="36"/>
    </location>
</feature>
<evidence type="ECO:0000313" key="6">
    <source>
        <dbReference type="Proteomes" id="UP000001593"/>
    </source>
</evidence>
<feature type="non-terminal residue" evidence="5">
    <location>
        <position position="96"/>
    </location>
</feature>
<keyword evidence="6" id="KW-1185">Reference proteome</keyword>
<dbReference type="STRING" id="45351.A7T8B1"/>
<evidence type="ECO:0000313" key="5">
    <source>
        <dbReference type="EMBL" id="EDO27780.1"/>
    </source>
</evidence>
<dbReference type="PhylomeDB" id="A7T8B1"/>
<name>A7T8B1_NEMVE</name>
<accession>A7T8B1</accession>
<dbReference type="SUPFAM" id="SSF50249">
    <property type="entry name" value="Nucleic acid-binding proteins"/>
    <property type="match status" value="1"/>
</dbReference>
<keyword evidence="1 3" id="KW-0820">tRNA-binding</keyword>